<organism evidence="2 3">
    <name type="scientific">Austrofundulus limnaeus</name>
    <name type="common">Annual killifish</name>
    <dbReference type="NCBI Taxonomy" id="52670"/>
    <lineage>
        <taxon>Eukaryota</taxon>
        <taxon>Metazoa</taxon>
        <taxon>Chordata</taxon>
        <taxon>Craniata</taxon>
        <taxon>Vertebrata</taxon>
        <taxon>Euteleostomi</taxon>
        <taxon>Actinopterygii</taxon>
        <taxon>Neopterygii</taxon>
        <taxon>Teleostei</taxon>
        <taxon>Neoteleostei</taxon>
        <taxon>Acanthomorphata</taxon>
        <taxon>Ovalentaria</taxon>
        <taxon>Atherinomorphae</taxon>
        <taxon>Cyprinodontiformes</taxon>
        <taxon>Rivulidae</taxon>
        <taxon>Austrofundulus</taxon>
    </lineage>
</organism>
<evidence type="ECO:0000313" key="3">
    <source>
        <dbReference type="RefSeq" id="XP_013861737.1"/>
    </source>
</evidence>
<feature type="transmembrane region" description="Helical" evidence="1">
    <location>
        <begin position="114"/>
        <end position="138"/>
    </location>
</feature>
<evidence type="ECO:0000256" key="1">
    <source>
        <dbReference type="SAM" id="Phobius"/>
    </source>
</evidence>
<dbReference type="Proteomes" id="UP000192220">
    <property type="component" value="Unplaced"/>
</dbReference>
<name>A0A2I4B1Y6_AUSLI</name>
<keyword evidence="1" id="KW-0812">Transmembrane</keyword>
<keyword evidence="2" id="KW-1185">Reference proteome</keyword>
<keyword evidence="1" id="KW-1133">Transmembrane helix</keyword>
<protein>
    <submittedName>
        <fullName evidence="3">Uncharacterized protein LOC106516096 isoform X2</fullName>
    </submittedName>
</protein>
<dbReference type="GeneID" id="106516096"/>
<feature type="transmembrane region" description="Helical" evidence="1">
    <location>
        <begin position="150"/>
        <end position="170"/>
    </location>
</feature>
<sequence length="200" mass="22017">MKPNISSEHSGPSAVAEFQHTPVWMCRNNVSLHADLHGVSRQQMDPTESEVQIVVNALFVVVVLAPQLFVMGRPKSSRYCRQPLLNNLATSVALSIIASGFSVTFTLMDPVHQSLWAAFHVFGLLSCGHGLSTIILTLTAEACARTTPELYYMSVALTVTSTFSTGFFMVRGGLWLTKRQGDKQKQGETKRSSCHLIPFF</sequence>
<feature type="transmembrane region" description="Helical" evidence="1">
    <location>
        <begin position="53"/>
        <end position="72"/>
    </location>
</feature>
<reference evidence="3" key="1">
    <citation type="submission" date="2025-08" db="UniProtKB">
        <authorList>
            <consortium name="RefSeq"/>
        </authorList>
    </citation>
    <scope>IDENTIFICATION</scope>
    <source>
        <strain evidence="3">Quisiro</strain>
        <tissue evidence="3">Liver</tissue>
    </source>
</reference>
<feature type="transmembrane region" description="Helical" evidence="1">
    <location>
        <begin position="84"/>
        <end position="108"/>
    </location>
</feature>
<gene>
    <name evidence="3" type="primary">LOC106516096</name>
</gene>
<accession>A0A2I4B1Y6</accession>
<dbReference type="AlphaFoldDB" id="A0A2I4B1Y6"/>
<evidence type="ECO:0000313" key="2">
    <source>
        <dbReference type="Proteomes" id="UP000192220"/>
    </source>
</evidence>
<proteinExistence type="predicted"/>
<keyword evidence="1" id="KW-0472">Membrane</keyword>
<dbReference type="RefSeq" id="XP_013861737.1">
    <property type="nucleotide sequence ID" value="XM_014006283.1"/>
</dbReference>